<dbReference type="Proteomes" id="UP000324897">
    <property type="component" value="Chromosome 4"/>
</dbReference>
<proteinExistence type="predicted"/>
<evidence type="ECO:0000256" key="1">
    <source>
        <dbReference type="SAM" id="MobiDB-lite"/>
    </source>
</evidence>
<comment type="caution">
    <text evidence="2">The sequence shown here is derived from an EMBL/GenBank/DDBJ whole genome shotgun (WGS) entry which is preliminary data.</text>
</comment>
<keyword evidence="3" id="KW-1185">Reference proteome</keyword>
<reference evidence="2 3" key="1">
    <citation type="journal article" date="2019" name="Sci. Rep.">
        <title>A high-quality genome of Eragrostis curvula grass provides insights into Poaceae evolution and supports new strategies to enhance forage quality.</title>
        <authorList>
            <person name="Carballo J."/>
            <person name="Santos B.A.C.M."/>
            <person name="Zappacosta D."/>
            <person name="Garbus I."/>
            <person name="Selva J.P."/>
            <person name="Gallo C.A."/>
            <person name="Diaz A."/>
            <person name="Albertini E."/>
            <person name="Caccamo M."/>
            <person name="Echenique V."/>
        </authorList>
    </citation>
    <scope>NUCLEOTIDE SEQUENCE [LARGE SCALE GENOMIC DNA]</scope>
    <source>
        <strain evidence="3">cv. Victoria</strain>
        <tissue evidence="2">Leaf</tissue>
    </source>
</reference>
<protein>
    <submittedName>
        <fullName evidence="2">Uncharacterized protein</fullName>
    </submittedName>
</protein>
<evidence type="ECO:0000313" key="3">
    <source>
        <dbReference type="Proteomes" id="UP000324897"/>
    </source>
</evidence>
<feature type="compositionally biased region" description="Polar residues" evidence="1">
    <location>
        <begin position="1"/>
        <end position="20"/>
    </location>
</feature>
<gene>
    <name evidence="2" type="ORF">EJB05_14567</name>
</gene>
<sequence length="139" mass="14753">MEPSMGSASDKASTNCSSSPPVVDGNAQLVAMIRQMVREEVQLQSQQLAYSFMAAATRAKGDNSSHNRVNTVRTCELDHYCLAGGSSRSTVSFASSSPPTLYSCAGGAAVTDKLNQEQFRPAKMDDGHKQAIGAGRMTF</sequence>
<evidence type="ECO:0000313" key="2">
    <source>
        <dbReference type="EMBL" id="TVU41076.1"/>
    </source>
</evidence>
<dbReference type="AlphaFoldDB" id="A0A5J9VZM4"/>
<feature type="region of interest" description="Disordered" evidence="1">
    <location>
        <begin position="1"/>
        <end position="21"/>
    </location>
</feature>
<organism evidence="2 3">
    <name type="scientific">Eragrostis curvula</name>
    <name type="common">weeping love grass</name>
    <dbReference type="NCBI Taxonomy" id="38414"/>
    <lineage>
        <taxon>Eukaryota</taxon>
        <taxon>Viridiplantae</taxon>
        <taxon>Streptophyta</taxon>
        <taxon>Embryophyta</taxon>
        <taxon>Tracheophyta</taxon>
        <taxon>Spermatophyta</taxon>
        <taxon>Magnoliopsida</taxon>
        <taxon>Liliopsida</taxon>
        <taxon>Poales</taxon>
        <taxon>Poaceae</taxon>
        <taxon>PACMAD clade</taxon>
        <taxon>Chloridoideae</taxon>
        <taxon>Eragrostideae</taxon>
        <taxon>Eragrostidinae</taxon>
        <taxon>Eragrostis</taxon>
    </lineage>
</organism>
<dbReference type="Gramene" id="TVU41076">
    <property type="protein sequence ID" value="TVU41076"/>
    <property type="gene ID" value="EJB05_14567"/>
</dbReference>
<accession>A0A5J9VZM4</accession>
<feature type="non-terminal residue" evidence="2">
    <location>
        <position position="1"/>
    </location>
</feature>
<dbReference type="EMBL" id="RWGY01000007">
    <property type="protein sequence ID" value="TVU41076.1"/>
    <property type="molecule type" value="Genomic_DNA"/>
</dbReference>
<name>A0A5J9VZM4_9POAL</name>